<evidence type="ECO:0000259" key="2">
    <source>
        <dbReference type="PROSITE" id="PS50943"/>
    </source>
</evidence>
<comment type="caution">
    <text evidence="3">The sequence shown here is derived from an EMBL/GenBank/DDBJ whole genome shotgun (WGS) entry which is preliminary data.</text>
</comment>
<dbReference type="SUPFAM" id="SSF47413">
    <property type="entry name" value="lambda repressor-like DNA-binding domains"/>
    <property type="match status" value="1"/>
</dbReference>
<dbReference type="GO" id="GO:0003677">
    <property type="term" value="F:DNA binding"/>
    <property type="evidence" value="ECO:0007669"/>
    <property type="project" value="UniProtKB-KW"/>
</dbReference>
<gene>
    <name evidence="3" type="ORF">A3G06_00235</name>
</gene>
<dbReference type="Pfam" id="PF01381">
    <property type="entry name" value="HTH_3"/>
    <property type="match status" value="1"/>
</dbReference>
<sequence>MSNKYAKFIKALRNERGFSQSFMAGKLGISRPSYIGVENGTREITLEEAEKLKDLFGISIEEFANATLPQYEKYKQMILAYLKSYMTSSDGKIPKTKLAKLLYLADFSWFYKNLNSMSGMQYLRRAYGPVPDPYFRALDELEEEGKIKIDPKGDALLVSLSGSSPNQKLDKLSEKELELIKKIGAKWKEKNTRDIVDFTHEQLPYKLCSPDEVIPYELIIQQDPDYVY</sequence>
<dbReference type="CDD" id="cd00093">
    <property type="entry name" value="HTH_XRE"/>
    <property type="match status" value="1"/>
</dbReference>
<keyword evidence="1" id="KW-0238">DNA-binding</keyword>
<dbReference type="STRING" id="1801797.A3G06_00235"/>
<dbReference type="PANTHER" id="PTHR46558">
    <property type="entry name" value="TRACRIPTIONAL REGULATORY PROTEIN-RELATED-RELATED"/>
    <property type="match status" value="1"/>
</dbReference>
<dbReference type="InterPro" id="IPR010982">
    <property type="entry name" value="Lambda_DNA-bd_dom_sf"/>
</dbReference>
<dbReference type="Gene3D" id="1.10.260.40">
    <property type="entry name" value="lambda repressor-like DNA-binding domains"/>
    <property type="match status" value="1"/>
</dbReference>
<dbReference type="SMART" id="SM00530">
    <property type="entry name" value="HTH_XRE"/>
    <property type="match status" value="1"/>
</dbReference>
<dbReference type="InterPro" id="IPR025272">
    <property type="entry name" value="SocA_Panacea"/>
</dbReference>
<reference evidence="3 4" key="1">
    <citation type="journal article" date="2016" name="Nat. Commun.">
        <title>Thousands of microbial genomes shed light on interconnected biogeochemical processes in an aquifer system.</title>
        <authorList>
            <person name="Anantharaman K."/>
            <person name="Brown C.T."/>
            <person name="Hug L.A."/>
            <person name="Sharon I."/>
            <person name="Castelle C.J."/>
            <person name="Probst A.J."/>
            <person name="Thomas B.C."/>
            <person name="Singh A."/>
            <person name="Wilkins M.J."/>
            <person name="Karaoz U."/>
            <person name="Brodie E.L."/>
            <person name="Williams K.H."/>
            <person name="Hubbard S.S."/>
            <person name="Banfield J.F."/>
        </authorList>
    </citation>
    <scope>NUCLEOTIDE SEQUENCE [LARGE SCALE GENOMIC DNA]</scope>
</reference>
<dbReference type="AlphaFoldDB" id="A0A1F6Y8X8"/>
<name>A0A1F6Y8X8_9BACT</name>
<protein>
    <recommendedName>
        <fullName evidence="2">HTH cro/C1-type domain-containing protein</fullName>
    </recommendedName>
</protein>
<dbReference type="PANTHER" id="PTHR46558:SF14">
    <property type="entry name" value="HTH-TYPE TRANSCRIPTIONAL REGULATOR ANSR"/>
    <property type="match status" value="1"/>
</dbReference>
<evidence type="ECO:0000313" key="4">
    <source>
        <dbReference type="Proteomes" id="UP000176192"/>
    </source>
</evidence>
<accession>A0A1F6Y8X8</accession>
<organism evidence="3 4">
    <name type="scientific">Candidatus Nomurabacteria bacterium RIFCSPLOWO2_12_FULL_46_14</name>
    <dbReference type="NCBI Taxonomy" id="1801797"/>
    <lineage>
        <taxon>Bacteria</taxon>
        <taxon>Candidatus Nomuraibacteriota</taxon>
    </lineage>
</organism>
<dbReference type="InterPro" id="IPR001387">
    <property type="entry name" value="Cro/C1-type_HTH"/>
</dbReference>
<dbReference type="EMBL" id="MFVV01000033">
    <property type="protein sequence ID" value="OGJ02805.1"/>
    <property type="molecule type" value="Genomic_DNA"/>
</dbReference>
<feature type="domain" description="HTH cro/C1-type" evidence="2">
    <location>
        <begin position="9"/>
        <end position="63"/>
    </location>
</feature>
<evidence type="ECO:0000256" key="1">
    <source>
        <dbReference type="ARBA" id="ARBA00023125"/>
    </source>
</evidence>
<proteinExistence type="predicted"/>
<dbReference type="PROSITE" id="PS50943">
    <property type="entry name" value="HTH_CROC1"/>
    <property type="match status" value="1"/>
</dbReference>
<dbReference type="Pfam" id="PF13274">
    <property type="entry name" value="SocA_Panacea"/>
    <property type="match status" value="1"/>
</dbReference>
<dbReference type="Proteomes" id="UP000176192">
    <property type="component" value="Unassembled WGS sequence"/>
</dbReference>
<evidence type="ECO:0000313" key="3">
    <source>
        <dbReference type="EMBL" id="OGJ02805.1"/>
    </source>
</evidence>